<reference evidence="8 9" key="1">
    <citation type="submission" date="2019-02" db="EMBL/GenBank/DDBJ databases">
        <title>Deep-cultivation of Planctomycetes and their phenomic and genomic characterization uncovers novel biology.</title>
        <authorList>
            <person name="Wiegand S."/>
            <person name="Jogler M."/>
            <person name="Boedeker C."/>
            <person name="Pinto D."/>
            <person name="Vollmers J."/>
            <person name="Rivas-Marin E."/>
            <person name="Kohn T."/>
            <person name="Peeters S.H."/>
            <person name="Heuer A."/>
            <person name="Rast P."/>
            <person name="Oberbeckmann S."/>
            <person name="Bunk B."/>
            <person name="Jeske O."/>
            <person name="Meyerdierks A."/>
            <person name="Storesund J.E."/>
            <person name="Kallscheuer N."/>
            <person name="Luecker S."/>
            <person name="Lage O.M."/>
            <person name="Pohl T."/>
            <person name="Merkel B.J."/>
            <person name="Hornburger P."/>
            <person name="Mueller R.-W."/>
            <person name="Bruemmer F."/>
            <person name="Labrenz M."/>
            <person name="Spormann A.M."/>
            <person name="Op Den Camp H."/>
            <person name="Overmann J."/>
            <person name="Amann R."/>
            <person name="Jetten M.S.M."/>
            <person name="Mascher T."/>
            <person name="Medema M.H."/>
            <person name="Devos D.P."/>
            <person name="Kaster A.-K."/>
            <person name="Ovreas L."/>
            <person name="Rohde M."/>
            <person name="Galperin M.Y."/>
            <person name="Jogler C."/>
        </authorList>
    </citation>
    <scope>NUCLEOTIDE SEQUENCE [LARGE SCALE GENOMIC DNA]</scope>
    <source>
        <strain evidence="8 9">Pan54</strain>
    </source>
</reference>
<sequence>MIDQFEQSVRVPNVLEDPSLKAIAQVYAEGYLNSDGEPSGDERVEEFWSFLTDVLDAYPAMERKLVSPLVSVEDKQAILDRTVMPYASKVFGNFLKVAAAHERLDLIRVIYDVCAEVNQKRAGRVPVIVRSASAISDEKLEQIRQQLAQLLSADPVINVEIEPSLLGGLVIQVGDTVYDSSLRNRLAQLKSQLRQRYVHEIQSGRDRFSYPEGS</sequence>
<accession>A0A5C5XK30</accession>
<protein>
    <recommendedName>
        <fullName evidence="7">ATP synthase subunit delta</fullName>
    </recommendedName>
    <alternativeName>
        <fullName evidence="7">ATP synthase F(1) sector subunit delta</fullName>
    </alternativeName>
    <alternativeName>
        <fullName evidence="7">F-type ATPase subunit delta</fullName>
        <shortName evidence="7">F-ATPase subunit delta</shortName>
    </alternativeName>
</protein>
<keyword evidence="4 7" id="KW-0406">Ion transport</keyword>
<proteinExistence type="inferred from homology"/>
<keyword evidence="3 7" id="KW-0375">Hydrogen ion transport</keyword>
<keyword evidence="5 7" id="KW-0472">Membrane</keyword>
<gene>
    <name evidence="7 8" type="primary">atpH</name>
    <name evidence="8" type="ORF">Pan54_38090</name>
</gene>
<keyword evidence="7" id="KW-0139">CF(1)</keyword>
<evidence type="ECO:0000256" key="4">
    <source>
        <dbReference type="ARBA" id="ARBA00023065"/>
    </source>
</evidence>
<dbReference type="InterPro" id="IPR026015">
    <property type="entry name" value="ATP_synth_OSCP/delta_N_sf"/>
</dbReference>
<evidence type="ECO:0000256" key="2">
    <source>
        <dbReference type="ARBA" id="ARBA00022448"/>
    </source>
</evidence>
<keyword evidence="6 7" id="KW-0066">ATP synthesis</keyword>
<comment type="similarity">
    <text evidence="7">Belongs to the ATPase delta chain family.</text>
</comment>
<dbReference type="Gene3D" id="1.10.520.20">
    <property type="entry name" value="N-terminal domain of the delta subunit of the F1F0-ATP synthase"/>
    <property type="match status" value="1"/>
</dbReference>
<dbReference type="GO" id="GO:0046933">
    <property type="term" value="F:proton-transporting ATP synthase activity, rotational mechanism"/>
    <property type="evidence" value="ECO:0007669"/>
    <property type="project" value="UniProtKB-UniRule"/>
</dbReference>
<evidence type="ECO:0000256" key="3">
    <source>
        <dbReference type="ARBA" id="ARBA00022781"/>
    </source>
</evidence>
<comment type="subcellular location">
    <subcellularLocation>
        <location evidence="7">Cell membrane</location>
        <topology evidence="7">Peripheral membrane protein</topology>
    </subcellularLocation>
    <subcellularLocation>
        <location evidence="1">Membrane</location>
    </subcellularLocation>
</comment>
<evidence type="ECO:0000313" key="8">
    <source>
        <dbReference type="EMBL" id="TWT63058.1"/>
    </source>
</evidence>
<dbReference type="SUPFAM" id="SSF47928">
    <property type="entry name" value="N-terminal domain of the delta subunit of the F1F0-ATP synthase"/>
    <property type="match status" value="1"/>
</dbReference>
<dbReference type="GO" id="GO:0005886">
    <property type="term" value="C:plasma membrane"/>
    <property type="evidence" value="ECO:0007669"/>
    <property type="project" value="UniProtKB-SubCell"/>
</dbReference>
<evidence type="ECO:0000256" key="1">
    <source>
        <dbReference type="ARBA" id="ARBA00004370"/>
    </source>
</evidence>
<comment type="function">
    <text evidence="7">F(1)F(0) ATP synthase produces ATP from ADP in the presence of a proton or sodium gradient. F-type ATPases consist of two structural domains, F(1) containing the extramembraneous catalytic core and F(0) containing the membrane proton channel, linked together by a central stalk and a peripheral stalk. During catalysis, ATP synthesis in the catalytic domain of F(1) is coupled via a rotary mechanism of the central stalk subunits to proton translocation.</text>
</comment>
<evidence type="ECO:0000256" key="5">
    <source>
        <dbReference type="ARBA" id="ARBA00023136"/>
    </source>
</evidence>
<keyword evidence="2 7" id="KW-0813">Transport</keyword>
<evidence type="ECO:0000313" key="9">
    <source>
        <dbReference type="Proteomes" id="UP000316095"/>
    </source>
</evidence>
<dbReference type="InterPro" id="IPR000711">
    <property type="entry name" value="ATPase_OSCP/dsu"/>
</dbReference>
<dbReference type="HAMAP" id="MF_01416">
    <property type="entry name" value="ATP_synth_delta_bact"/>
    <property type="match status" value="1"/>
</dbReference>
<dbReference type="AlphaFoldDB" id="A0A5C5XK30"/>
<comment type="caution">
    <text evidence="8">The sequence shown here is derived from an EMBL/GenBank/DDBJ whole genome shotgun (WGS) entry which is preliminary data.</text>
</comment>
<keyword evidence="9" id="KW-1185">Reference proteome</keyword>
<dbReference type="GO" id="GO:0045259">
    <property type="term" value="C:proton-transporting ATP synthase complex"/>
    <property type="evidence" value="ECO:0007669"/>
    <property type="project" value="UniProtKB-KW"/>
</dbReference>
<dbReference type="NCBIfam" id="TIGR01145">
    <property type="entry name" value="ATP_synt_delta"/>
    <property type="match status" value="1"/>
</dbReference>
<dbReference type="EMBL" id="SJPG01000001">
    <property type="protein sequence ID" value="TWT63058.1"/>
    <property type="molecule type" value="Genomic_DNA"/>
</dbReference>
<evidence type="ECO:0000256" key="7">
    <source>
        <dbReference type="HAMAP-Rule" id="MF_01416"/>
    </source>
</evidence>
<dbReference type="OrthoDB" id="9802471at2"/>
<dbReference type="Proteomes" id="UP000316095">
    <property type="component" value="Unassembled WGS sequence"/>
</dbReference>
<name>A0A5C5XK30_9PLAN</name>
<comment type="function">
    <text evidence="7">This protein is part of the stalk that links CF(0) to CF(1). It either transmits conformational changes from CF(0) to CF(1) or is implicated in proton conduction.</text>
</comment>
<dbReference type="PANTHER" id="PTHR11910">
    <property type="entry name" value="ATP SYNTHASE DELTA CHAIN"/>
    <property type="match status" value="1"/>
</dbReference>
<organism evidence="8 9">
    <name type="scientific">Rubinisphaera italica</name>
    <dbReference type="NCBI Taxonomy" id="2527969"/>
    <lineage>
        <taxon>Bacteria</taxon>
        <taxon>Pseudomonadati</taxon>
        <taxon>Planctomycetota</taxon>
        <taxon>Planctomycetia</taxon>
        <taxon>Planctomycetales</taxon>
        <taxon>Planctomycetaceae</taxon>
        <taxon>Rubinisphaera</taxon>
    </lineage>
</organism>
<dbReference type="RefSeq" id="WP_146504847.1">
    <property type="nucleotide sequence ID" value="NZ_SJPG01000001.1"/>
</dbReference>
<keyword evidence="7" id="KW-1003">Cell membrane</keyword>
<dbReference type="Pfam" id="PF00213">
    <property type="entry name" value="OSCP"/>
    <property type="match status" value="1"/>
</dbReference>
<evidence type="ECO:0000256" key="6">
    <source>
        <dbReference type="ARBA" id="ARBA00023310"/>
    </source>
</evidence>
<dbReference type="PRINTS" id="PR00125">
    <property type="entry name" value="ATPASEDELTA"/>
</dbReference>